<feature type="transmembrane region" description="Helical" evidence="1">
    <location>
        <begin position="36"/>
        <end position="57"/>
    </location>
</feature>
<comment type="caution">
    <text evidence="2">The sequence shown here is derived from an EMBL/GenBank/DDBJ whole genome shotgun (WGS) entry which is preliminary data.</text>
</comment>
<proteinExistence type="predicted"/>
<protein>
    <submittedName>
        <fullName evidence="2">Uncharacterized protein</fullName>
    </submittedName>
</protein>
<gene>
    <name evidence="2" type="ORF">O8D18_14875</name>
</gene>
<keyword evidence="1" id="KW-1133">Transmembrane helix</keyword>
<dbReference type="EMBL" id="JAPZED010000031">
    <property type="protein sequence ID" value="MCZ7695270.1"/>
    <property type="molecule type" value="Genomic_DNA"/>
</dbReference>
<reference evidence="2" key="1">
    <citation type="submission" date="2022-12" db="EMBL/GenBank/DDBJ databases">
        <title>Genome of R. gnavus strain RSHDN_123.</title>
        <authorList>
            <person name="Abdugheni R."/>
        </authorList>
    </citation>
    <scope>NUCLEOTIDE SEQUENCE</scope>
    <source>
        <strain evidence="2">RSHDN_123</strain>
    </source>
</reference>
<keyword evidence="1" id="KW-0812">Transmembrane</keyword>
<evidence type="ECO:0000313" key="3">
    <source>
        <dbReference type="Proteomes" id="UP001148455"/>
    </source>
</evidence>
<accession>A0A9X3HLG5</accession>
<dbReference type="RefSeq" id="WP_269763128.1">
    <property type="nucleotide sequence ID" value="NZ_JAPZEC010000031.1"/>
</dbReference>
<name>A0A9X3HLG5_MEDGN</name>
<sequence length="66" mass="7260">MKNYRMMSKVMLVICLCGIVLAVINGFTGIINSSVQISGTIICISLFVVASVTIIILENERIKKKK</sequence>
<dbReference type="Proteomes" id="UP001148455">
    <property type="component" value="Unassembled WGS sequence"/>
</dbReference>
<keyword evidence="1" id="KW-0472">Membrane</keyword>
<organism evidence="2 3">
    <name type="scientific">Mediterraneibacter gnavus</name>
    <name type="common">Ruminococcus gnavus</name>
    <dbReference type="NCBI Taxonomy" id="33038"/>
    <lineage>
        <taxon>Bacteria</taxon>
        <taxon>Bacillati</taxon>
        <taxon>Bacillota</taxon>
        <taxon>Clostridia</taxon>
        <taxon>Lachnospirales</taxon>
        <taxon>Lachnospiraceae</taxon>
        <taxon>Mediterraneibacter</taxon>
    </lineage>
</organism>
<evidence type="ECO:0000256" key="1">
    <source>
        <dbReference type="SAM" id="Phobius"/>
    </source>
</evidence>
<dbReference type="AlphaFoldDB" id="A0A9X3HLG5"/>
<evidence type="ECO:0000313" key="2">
    <source>
        <dbReference type="EMBL" id="MCZ7695270.1"/>
    </source>
</evidence>